<evidence type="ECO:0000313" key="2">
    <source>
        <dbReference type="Proteomes" id="UP000321287"/>
    </source>
</evidence>
<reference evidence="1 2" key="1">
    <citation type="submission" date="2019-07" db="EMBL/GenBank/DDBJ databases">
        <title>Whole genome shotgun sequence of Asaia bogorensis NBRC 16594.</title>
        <authorList>
            <person name="Hosoyama A."/>
            <person name="Uohara A."/>
            <person name="Ohji S."/>
            <person name="Ichikawa N."/>
        </authorList>
    </citation>
    <scope>NUCLEOTIDE SEQUENCE [LARGE SCALE GENOMIC DNA]</scope>
    <source>
        <strain evidence="1 2">NBRC 16594</strain>
    </source>
</reference>
<accession>A0AAN4U344</accession>
<dbReference type="EMBL" id="BJVS01000007">
    <property type="protein sequence ID" value="GEL54359.1"/>
    <property type="molecule type" value="Genomic_DNA"/>
</dbReference>
<dbReference type="RefSeq" id="WP_062164661.1">
    <property type="nucleotide sequence ID" value="NZ_AP014690.1"/>
</dbReference>
<evidence type="ECO:0000313" key="1">
    <source>
        <dbReference type="EMBL" id="GEL54359.1"/>
    </source>
</evidence>
<dbReference type="AlphaFoldDB" id="A0AAN4U344"/>
<dbReference type="GeneID" id="78226570"/>
<comment type="caution">
    <text evidence="1">The sequence shown here is derived from an EMBL/GenBank/DDBJ whole genome shotgun (WGS) entry which is preliminary data.</text>
</comment>
<gene>
    <name evidence="1" type="ORF">ABO01nite_23660</name>
</gene>
<organism evidence="1 2">
    <name type="scientific">Asaia bogorensis NBRC 16594</name>
    <dbReference type="NCBI Taxonomy" id="1231624"/>
    <lineage>
        <taxon>Bacteria</taxon>
        <taxon>Pseudomonadati</taxon>
        <taxon>Pseudomonadota</taxon>
        <taxon>Alphaproteobacteria</taxon>
        <taxon>Acetobacterales</taxon>
        <taxon>Acetobacteraceae</taxon>
        <taxon>Asaia</taxon>
    </lineage>
</organism>
<sequence>MTQPLPFANLRNYLADQIEMEGSLSRWADRHGFHKSTVSEVLSQKREMPDTMANALGFAVQKIAIPMRGQNV</sequence>
<protein>
    <submittedName>
        <fullName evidence="1">Uncharacterized protein</fullName>
    </submittedName>
</protein>
<dbReference type="Proteomes" id="UP000321287">
    <property type="component" value="Unassembled WGS sequence"/>
</dbReference>
<dbReference type="KEGG" id="abg:Asbog_01528"/>
<keyword evidence="2" id="KW-1185">Reference proteome</keyword>
<proteinExistence type="predicted"/>
<name>A0AAN4U344_9PROT</name>